<dbReference type="AlphaFoldDB" id="I0IH99"/>
<dbReference type="STRING" id="1142394.PSMK_24780"/>
<feature type="signal peptide" evidence="1">
    <location>
        <begin position="1"/>
        <end position="24"/>
    </location>
</feature>
<sequence length="260" mass="27508">MWKRTRTIASALALAAAAAGPAAALEAIGSRLEALRDPGVAHAQPAGVDADGARAWALGPVAGFRGEVTTWNGVPHVCVLDAEGRPFTLPPDEGGRRPVGFLVRAMAAPSDWPSPHREAGRTRDLAGLARLVEAAADASGVDLDAEGVAFRLEGRAEEVTYHVIWRPDGERPLAEGEHPGVLHRERKIRFTRKDVPVRLVGVYARPLEGTHTHPGNPLHVHAILPHADHPGSFVPVRTVGGHVEAILLGGIDAFSVTTGR</sequence>
<accession>I0IH99</accession>
<dbReference type="KEGG" id="phm:PSMK_24780"/>
<evidence type="ECO:0000256" key="1">
    <source>
        <dbReference type="SAM" id="SignalP"/>
    </source>
</evidence>
<feature type="chain" id="PRO_5003628841" description="Acetolactate decarboxylase" evidence="1">
    <location>
        <begin position="25"/>
        <end position="260"/>
    </location>
</feature>
<organism evidence="2 3">
    <name type="scientific">Phycisphaera mikurensis (strain NBRC 102666 / KCTC 22515 / FYK2301M01)</name>
    <dbReference type="NCBI Taxonomy" id="1142394"/>
    <lineage>
        <taxon>Bacteria</taxon>
        <taxon>Pseudomonadati</taxon>
        <taxon>Planctomycetota</taxon>
        <taxon>Phycisphaerae</taxon>
        <taxon>Phycisphaerales</taxon>
        <taxon>Phycisphaeraceae</taxon>
        <taxon>Phycisphaera</taxon>
    </lineage>
</organism>
<dbReference type="Proteomes" id="UP000007881">
    <property type="component" value="Chromosome"/>
</dbReference>
<evidence type="ECO:0000313" key="3">
    <source>
        <dbReference type="Proteomes" id="UP000007881"/>
    </source>
</evidence>
<dbReference type="RefSeq" id="WP_014437850.1">
    <property type="nucleotide sequence ID" value="NC_017080.1"/>
</dbReference>
<evidence type="ECO:0000313" key="2">
    <source>
        <dbReference type="EMBL" id="BAM04637.1"/>
    </source>
</evidence>
<dbReference type="HOGENOM" id="CLU_1068997_0_0_0"/>
<name>I0IH99_PHYMF</name>
<reference evidence="2 3" key="1">
    <citation type="submission" date="2012-02" db="EMBL/GenBank/DDBJ databases">
        <title>Complete genome sequence of Phycisphaera mikurensis NBRC 102666.</title>
        <authorList>
            <person name="Ankai A."/>
            <person name="Hosoyama A."/>
            <person name="Terui Y."/>
            <person name="Sekine M."/>
            <person name="Fukai R."/>
            <person name="Kato Y."/>
            <person name="Nakamura S."/>
            <person name="Yamada-Narita S."/>
            <person name="Kawakoshi A."/>
            <person name="Fukunaga Y."/>
            <person name="Yamazaki S."/>
            <person name="Fujita N."/>
        </authorList>
    </citation>
    <scope>NUCLEOTIDE SEQUENCE [LARGE SCALE GENOMIC DNA]</scope>
    <source>
        <strain evidence="3">NBRC 102666 / KCTC 22515 / FYK2301M01</strain>
    </source>
</reference>
<evidence type="ECO:0008006" key="4">
    <source>
        <dbReference type="Google" id="ProtNLM"/>
    </source>
</evidence>
<gene>
    <name evidence="2" type="ordered locus">PSMK_24780</name>
</gene>
<proteinExistence type="predicted"/>
<keyword evidence="3" id="KW-1185">Reference proteome</keyword>
<dbReference type="EMBL" id="AP012338">
    <property type="protein sequence ID" value="BAM04637.1"/>
    <property type="molecule type" value="Genomic_DNA"/>
</dbReference>
<keyword evidence="1" id="KW-0732">Signal</keyword>
<protein>
    <recommendedName>
        <fullName evidence="4">Acetolactate decarboxylase</fullName>
    </recommendedName>
</protein>